<name>A0A1L3I8Z2_9RHOB</name>
<reference evidence="3" key="1">
    <citation type="submission" date="2016-07" db="EMBL/GenBank/DDBJ databases">
        <title>Phaeobacter portensis sp. nov., a tropodithietic acid producing bacterium isolated from a German harbor.</title>
        <authorList>
            <person name="Freese H.M."/>
            <person name="Bunk B."/>
            <person name="Breider S."/>
            <person name="Brinkhoff T."/>
        </authorList>
    </citation>
    <scope>NUCLEOTIDE SEQUENCE [LARGE SCALE GENOMIC DNA]</scope>
    <source>
        <strain evidence="3">P97</strain>
    </source>
</reference>
<dbReference type="Proteomes" id="UP000183859">
    <property type="component" value="Chromosome"/>
</dbReference>
<dbReference type="KEGG" id="php:PhaeoP97_03124"/>
<organism evidence="2 3">
    <name type="scientific">Phaeobacter porticola</name>
    <dbReference type="NCBI Taxonomy" id="1844006"/>
    <lineage>
        <taxon>Bacteria</taxon>
        <taxon>Pseudomonadati</taxon>
        <taxon>Pseudomonadota</taxon>
        <taxon>Alphaproteobacteria</taxon>
        <taxon>Rhodobacterales</taxon>
        <taxon>Roseobacteraceae</taxon>
        <taxon>Phaeobacter</taxon>
    </lineage>
</organism>
<feature type="compositionally biased region" description="Basic and acidic residues" evidence="1">
    <location>
        <begin position="259"/>
        <end position="279"/>
    </location>
</feature>
<evidence type="ECO:0000256" key="1">
    <source>
        <dbReference type="SAM" id="MobiDB-lite"/>
    </source>
</evidence>
<sequence>MSREEWQQSKRAKQDPRLVKAMFRDCWRSSDSEKALKEALAERGYTLARGDRRGVVAVDFRGEVFALARYAGVKSKDVKDRIKEPEKLPSVDQAKAKIAARMTQQLKRYVKEAESGHRRLSPSLEMRRQKLVEAQRAERKEIEKKHEARNIQETNDRAARLPKGLGGLWSRMTGKYGKIKRQNEYEAWESHLRDREEKDALIAKQLDERQALQKSILNVRAERSAELNELNTEIAAYLKMDGKAPGSRRVFEGVSKGAQVREDIKKNKNRDNPSNGLER</sequence>
<keyword evidence="3" id="KW-1185">Reference proteome</keyword>
<dbReference type="STRING" id="1844006.PhaeoP97_03124"/>
<dbReference type="RefSeq" id="WP_192849665.1">
    <property type="nucleotide sequence ID" value="NZ_CP016364.1"/>
</dbReference>
<dbReference type="AlphaFoldDB" id="A0A1L3I8Z2"/>
<protein>
    <recommendedName>
        <fullName evidence="4">Relaxase/mobilization nuclease domain protein</fullName>
    </recommendedName>
</protein>
<proteinExistence type="predicted"/>
<gene>
    <name evidence="2" type="ORF">PhaeoP97_03124</name>
</gene>
<feature type="region of interest" description="Disordered" evidence="1">
    <location>
        <begin position="244"/>
        <end position="279"/>
    </location>
</feature>
<dbReference type="EMBL" id="CP016364">
    <property type="protein sequence ID" value="APG48493.1"/>
    <property type="molecule type" value="Genomic_DNA"/>
</dbReference>
<evidence type="ECO:0000313" key="2">
    <source>
        <dbReference type="EMBL" id="APG48493.1"/>
    </source>
</evidence>
<accession>A0A1L3I8Z2</accession>
<evidence type="ECO:0008006" key="4">
    <source>
        <dbReference type="Google" id="ProtNLM"/>
    </source>
</evidence>
<evidence type="ECO:0000313" key="3">
    <source>
        <dbReference type="Proteomes" id="UP000183859"/>
    </source>
</evidence>